<keyword evidence="3" id="KW-1185">Reference proteome</keyword>
<gene>
    <name evidence="2" type="ORF">HK097_003564</name>
</gene>
<evidence type="ECO:0000256" key="1">
    <source>
        <dbReference type="SAM" id="SignalP"/>
    </source>
</evidence>
<feature type="chain" id="PRO_5041911431" evidence="1">
    <location>
        <begin position="19"/>
        <end position="134"/>
    </location>
</feature>
<dbReference type="Proteomes" id="UP001212841">
    <property type="component" value="Unassembled WGS sequence"/>
</dbReference>
<evidence type="ECO:0000313" key="2">
    <source>
        <dbReference type="EMBL" id="KAJ3053713.1"/>
    </source>
</evidence>
<sequence>MLTRITLALSLLVASAFTAPAEPALSARGDRAALQNPYFNEATANSCSWLFGEGAGKSHANRCLQFLMASNLVICWGDGEGVEVYCTKSTYPWKAQQNNVYCEDTKKGWSEEPLDNQNGNIWGANTGIEWHSKK</sequence>
<accession>A0AAD5SFW6</accession>
<dbReference type="EMBL" id="JADGJD010000185">
    <property type="protein sequence ID" value="KAJ3053713.1"/>
    <property type="molecule type" value="Genomic_DNA"/>
</dbReference>
<protein>
    <submittedName>
        <fullName evidence="2">Uncharacterized protein</fullName>
    </submittedName>
</protein>
<proteinExistence type="predicted"/>
<organism evidence="2 3">
    <name type="scientific">Rhizophlyctis rosea</name>
    <dbReference type="NCBI Taxonomy" id="64517"/>
    <lineage>
        <taxon>Eukaryota</taxon>
        <taxon>Fungi</taxon>
        <taxon>Fungi incertae sedis</taxon>
        <taxon>Chytridiomycota</taxon>
        <taxon>Chytridiomycota incertae sedis</taxon>
        <taxon>Chytridiomycetes</taxon>
        <taxon>Rhizophlyctidales</taxon>
        <taxon>Rhizophlyctidaceae</taxon>
        <taxon>Rhizophlyctis</taxon>
    </lineage>
</organism>
<evidence type="ECO:0000313" key="3">
    <source>
        <dbReference type="Proteomes" id="UP001212841"/>
    </source>
</evidence>
<comment type="caution">
    <text evidence="2">The sequence shown here is derived from an EMBL/GenBank/DDBJ whole genome shotgun (WGS) entry which is preliminary data.</text>
</comment>
<name>A0AAD5SFW6_9FUNG</name>
<feature type="signal peptide" evidence="1">
    <location>
        <begin position="1"/>
        <end position="18"/>
    </location>
</feature>
<dbReference type="AlphaFoldDB" id="A0AAD5SFW6"/>
<reference evidence="2" key="1">
    <citation type="submission" date="2020-05" db="EMBL/GenBank/DDBJ databases">
        <title>Phylogenomic resolution of chytrid fungi.</title>
        <authorList>
            <person name="Stajich J.E."/>
            <person name="Amses K."/>
            <person name="Simmons R."/>
            <person name="Seto K."/>
            <person name="Myers J."/>
            <person name="Bonds A."/>
            <person name="Quandt C.A."/>
            <person name="Barry K."/>
            <person name="Liu P."/>
            <person name="Grigoriev I."/>
            <person name="Longcore J.E."/>
            <person name="James T.Y."/>
        </authorList>
    </citation>
    <scope>NUCLEOTIDE SEQUENCE</scope>
    <source>
        <strain evidence="2">JEL0318</strain>
    </source>
</reference>
<keyword evidence="1" id="KW-0732">Signal</keyword>